<accession>A0A1Y1S107</accession>
<dbReference type="InterPro" id="IPR029069">
    <property type="entry name" value="HotDog_dom_sf"/>
</dbReference>
<sequence length="150" mass="16971">MNISELQDFVETSIPLIKEAGFVIRELNDQEVVVTGEKRLNHNHHNTVFGGSISTILILSSWLMVRRLLEDTFPEASIVIERQCTDFLVPVDGDFTARCARPLPWQVESLKYGLDKLKRGRIDLGAALYQDGSDHMAASFSGTFYCRLRL</sequence>
<dbReference type="OrthoDB" id="572024at2"/>
<evidence type="ECO:0000313" key="2">
    <source>
        <dbReference type="EMBL" id="ORC37024.1"/>
    </source>
</evidence>
<proteinExistence type="predicted"/>
<dbReference type="Gene3D" id="3.10.129.10">
    <property type="entry name" value="Hotdog Thioesterase"/>
    <property type="match status" value="1"/>
</dbReference>
<dbReference type="SUPFAM" id="SSF54637">
    <property type="entry name" value="Thioesterase/thiol ester dehydrase-isomerase"/>
    <property type="match status" value="1"/>
</dbReference>
<protein>
    <recommendedName>
        <fullName evidence="1">Thioesterase putative domain-containing protein</fullName>
    </recommendedName>
</protein>
<feature type="domain" description="Thioesterase putative" evidence="1">
    <location>
        <begin position="4"/>
        <end position="145"/>
    </location>
</feature>
<keyword evidence="3" id="KW-1185">Reference proteome</keyword>
<evidence type="ECO:0000259" key="1">
    <source>
        <dbReference type="Pfam" id="PF09500"/>
    </source>
</evidence>
<dbReference type="EMBL" id="MWQY01000004">
    <property type="protein sequence ID" value="ORC37024.1"/>
    <property type="molecule type" value="Genomic_DNA"/>
</dbReference>
<dbReference type="STRING" id="1963862.B4O97_05205"/>
<evidence type="ECO:0000313" key="3">
    <source>
        <dbReference type="Proteomes" id="UP000192343"/>
    </source>
</evidence>
<dbReference type="AlphaFoldDB" id="A0A1Y1S107"/>
<reference evidence="2 3" key="1">
    <citation type="submission" date="2017-03" db="EMBL/GenBank/DDBJ databases">
        <title>Draft Genome sequence of Marispirochaeta sp. strain JC444.</title>
        <authorList>
            <person name="Shivani Y."/>
            <person name="Subhash Y."/>
            <person name="Sasikala C."/>
            <person name="Ramana C."/>
        </authorList>
    </citation>
    <scope>NUCLEOTIDE SEQUENCE [LARGE SCALE GENOMIC DNA]</scope>
    <source>
        <strain evidence="2 3">JC444</strain>
    </source>
</reference>
<gene>
    <name evidence="2" type="ORF">B4O97_05205</name>
</gene>
<dbReference type="Pfam" id="PF09500">
    <property type="entry name" value="YiiD_C"/>
    <property type="match status" value="1"/>
</dbReference>
<comment type="caution">
    <text evidence="2">The sequence shown here is derived from an EMBL/GenBank/DDBJ whole genome shotgun (WGS) entry which is preliminary data.</text>
</comment>
<organism evidence="2 3">
    <name type="scientific">Marispirochaeta aestuarii</name>
    <dbReference type="NCBI Taxonomy" id="1963862"/>
    <lineage>
        <taxon>Bacteria</taxon>
        <taxon>Pseudomonadati</taxon>
        <taxon>Spirochaetota</taxon>
        <taxon>Spirochaetia</taxon>
        <taxon>Spirochaetales</taxon>
        <taxon>Spirochaetaceae</taxon>
        <taxon>Marispirochaeta</taxon>
    </lineage>
</organism>
<name>A0A1Y1S107_9SPIO</name>
<dbReference type="InterPro" id="IPR012660">
    <property type="entry name" value="YiiD_C"/>
</dbReference>
<dbReference type="RefSeq" id="WP_083048938.1">
    <property type="nucleotide sequence ID" value="NZ_MWQY01000004.1"/>
</dbReference>
<dbReference type="Proteomes" id="UP000192343">
    <property type="component" value="Unassembled WGS sequence"/>
</dbReference>